<dbReference type="RefSeq" id="WP_344591411.1">
    <property type="nucleotide sequence ID" value="NZ_BAAARW010000016.1"/>
</dbReference>
<comment type="caution">
    <text evidence="4">The sequence shown here is derived from an EMBL/GenBank/DDBJ whole genome shotgun (WGS) entry which is preliminary data.</text>
</comment>
<dbReference type="InterPro" id="IPR016032">
    <property type="entry name" value="Sig_transdc_resp-reg_C-effctor"/>
</dbReference>
<evidence type="ECO:0000256" key="1">
    <source>
        <dbReference type="ARBA" id="ARBA00022741"/>
    </source>
</evidence>
<keyword evidence="5" id="KW-1185">Reference proteome</keyword>
<dbReference type="Gene3D" id="1.10.10.10">
    <property type="entry name" value="Winged helix-like DNA-binding domain superfamily/Winged helix DNA-binding domain"/>
    <property type="match status" value="1"/>
</dbReference>
<accession>A0ABN3JFE0</accession>
<protein>
    <submittedName>
        <fullName evidence="4">LuxR family transcriptional regulator</fullName>
    </submittedName>
</protein>
<feature type="domain" description="HTH luxR-type" evidence="3">
    <location>
        <begin position="858"/>
        <end position="921"/>
    </location>
</feature>
<dbReference type="PANTHER" id="PTHR16305:SF35">
    <property type="entry name" value="TRANSCRIPTIONAL ACTIVATOR DOMAIN"/>
    <property type="match status" value="1"/>
</dbReference>
<dbReference type="PRINTS" id="PR00038">
    <property type="entry name" value="HTHLUXR"/>
</dbReference>
<dbReference type="CDD" id="cd06170">
    <property type="entry name" value="LuxR_C_like"/>
    <property type="match status" value="1"/>
</dbReference>
<organism evidence="4 5">
    <name type="scientific">Actinomadura vinacea</name>
    <dbReference type="NCBI Taxonomy" id="115336"/>
    <lineage>
        <taxon>Bacteria</taxon>
        <taxon>Bacillati</taxon>
        <taxon>Actinomycetota</taxon>
        <taxon>Actinomycetes</taxon>
        <taxon>Streptosporangiales</taxon>
        <taxon>Thermomonosporaceae</taxon>
        <taxon>Actinomadura</taxon>
    </lineage>
</organism>
<dbReference type="EMBL" id="BAAARW010000016">
    <property type="protein sequence ID" value="GAA2427425.1"/>
    <property type="molecule type" value="Genomic_DNA"/>
</dbReference>
<dbReference type="InterPro" id="IPR027417">
    <property type="entry name" value="P-loop_NTPase"/>
</dbReference>
<gene>
    <name evidence="4" type="ORF">GCM10010191_45440</name>
</gene>
<evidence type="ECO:0000259" key="3">
    <source>
        <dbReference type="PROSITE" id="PS50043"/>
    </source>
</evidence>
<dbReference type="InterPro" id="IPR036388">
    <property type="entry name" value="WH-like_DNA-bd_sf"/>
</dbReference>
<dbReference type="SUPFAM" id="SSF52540">
    <property type="entry name" value="P-loop containing nucleoside triphosphate hydrolases"/>
    <property type="match status" value="1"/>
</dbReference>
<evidence type="ECO:0000313" key="5">
    <source>
        <dbReference type="Proteomes" id="UP001501231"/>
    </source>
</evidence>
<proteinExistence type="predicted"/>
<dbReference type="Pfam" id="PF13191">
    <property type="entry name" value="AAA_16"/>
    <property type="match status" value="1"/>
</dbReference>
<dbReference type="PANTHER" id="PTHR16305">
    <property type="entry name" value="TESTICULAR SOLUBLE ADENYLYL CYCLASE"/>
    <property type="match status" value="1"/>
</dbReference>
<evidence type="ECO:0000313" key="4">
    <source>
        <dbReference type="EMBL" id="GAA2427425.1"/>
    </source>
</evidence>
<sequence length="921" mass="98056">MLYGRDAEQERLARLIGEARESRRSRALVIRGETGIGKSALLDWIVEEGPWSSFRTPPMRHDAALLLRATGYEAEGNIVFAGLSQLLWPVRDRLDNLPEPQGSALRGALGLTPPPNGPSARGRDRFTVGLAVLTLLADLAETGPVLCLVDDAQWLDPASTEALLFAARRLAAEGVVMLFAARDEGFTAGGLDELRLERLRPADAERVLARHQDVPPPLRDRVVRESAGNPLAVIEFGAARARGSAVTGPLPLADRVTSAFQDRIARLPEPTRRMLLIVAAEGRGDMANALAAAERLGVSLDDLDEAERARLVQITGRSILFRHPLIGSAVYQGAPLTQRLEAHRALAAASHEPDCNALHRAAAATRPDEEIAAGLERAAERACDRTGYGTASRLFRQAADLTPAPAAQARRLGAAAAAALQAGAVGDAEDLVRAAERLTDDPAEYDRLVRVRAAVEFERGDPRAAARMLADHVAHAPGGADGDHAALLRTAAAYAWMGGETSVLCQAAKLLPAPDRAVQGMARLVDGEYAAGLPLLAEVVAAARPAAAAAPAASRTSVDDHAHAVQVTLAALIIGDDASALRLASAEAAHYRRHGLVGALPSVLEALAQAQIAAGLHQDAEATVAEAMGLARATGFERRAGRLGLVLTRIAAIEGDEARLRELTGTAPGPSDALAAGALAAGALALLDLGLGRYDEALRRLEEIGRDPHRPTADVMLSAADQVEAAVRAGRPDSARPAADRLRAWAEAGRQTWAHAVALRCQALLDDTEEAARTAYERALELHERAAREAGPGGRPFEKARTELLYGEWLRRARQRSEARVPLRSALEIFERLRAVPWTDRARAELRATGEGAGAGQGPGLLDRLTPQELQVVRLAADGVSSREIAAQLFLSPRTVEYHLYKAYPKLGVSSRRELSRLRGT</sequence>
<keyword evidence="2" id="KW-0067">ATP-binding</keyword>
<name>A0ABN3JFE0_9ACTN</name>
<reference evidence="4 5" key="1">
    <citation type="journal article" date="2019" name="Int. J. Syst. Evol. Microbiol.">
        <title>The Global Catalogue of Microorganisms (GCM) 10K type strain sequencing project: providing services to taxonomists for standard genome sequencing and annotation.</title>
        <authorList>
            <consortium name="The Broad Institute Genomics Platform"/>
            <consortium name="The Broad Institute Genome Sequencing Center for Infectious Disease"/>
            <person name="Wu L."/>
            <person name="Ma J."/>
        </authorList>
    </citation>
    <scope>NUCLEOTIDE SEQUENCE [LARGE SCALE GENOMIC DNA]</scope>
    <source>
        <strain evidence="4 5">JCM 3325</strain>
    </source>
</reference>
<dbReference type="Pfam" id="PF00196">
    <property type="entry name" value="GerE"/>
    <property type="match status" value="1"/>
</dbReference>
<dbReference type="SMART" id="SM00421">
    <property type="entry name" value="HTH_LUXR"/>
    <property type="match status" value="1"/>
</dbReference>
<dbReference type="InterPro" id="IPR041664">
    <property type="entry name" value="AAA_16"/>
</dbReference>
<dbReference type="Proteomes" id="UP001501231">
    <property type="component" value="Unassembled WGS sequence"/>
</dbReference>
<evidence type="ECO:0000256" key="2">
    <source>
        <dbReference type="ARBA" id="ARBA00022840"/>
    </source>
</evidence>
<dbReference type="InterPro" id="IPR000792">
    <property type="entry name" value="Tscrpt_reg_LuxR_C"/>
</dbReference>
<dbReference type="PROSITE" id="PS50043">
    <property type="entry name" value="HTH_LUXR_2"/>
    <property type="match status" value="1"/>
</dbReference>
<keyword evidence="1" id="KW-0547">Nucleotide-binding</keyword>
<dbReference type="SUPFAM" id="SSF46894">
    <property type="entry name" value="C-terminal effector domain of the bipartite response regulators"/>
    <property type="match status" value="1"/>
</dbReference>